<reference evidence="2 3" key="1">
    <citation type="submission" date="2020-03" db="EMBL/GenBank/DDBJ databases">
        <title>A novel species.</title>
        <authorList>
            <person name="Gao J."/>
        </authorList>
    </citation>
    <scope>NUCLEOTIDE SEQUENCE [LARGE SCALE GENOMIC DNA]</scope>
    <source>
        <strain evidence="2 3">QMT-12</strain>
    </source>
</reference>
<keyword evidence="1" id="KW-0175">Coiled coil</keyword>
<organism evidence="2 3">
    <name type="scientific">Streptomyces liangshanensis</name>
    <dbReference type="NCBI Taxonomy" id="2717324"/>
    <lineage>
        <taxon>Bacteria</taxon>
        <taxon>Bacillati</taxon>
        <taxon>Actinomycetota</taxon>
        <taxon>Actinomycetes</taxon>
        <taxon>Kitasatosporales</taxon>
        <taxon>Streptomycetaceae</taxon>
        <taxon>Streptomyces</taxon>
    </lineage>
</organism>
<evidence type="ECO:0000313" key="2">
    <source>
        <dbReference type="EMBL" id="QIQ01484.1"/>
    </source>
</evidence>
<sequence length="96" mass="10933">MADTLDELVELQRAADKAQDRAGELRAAFGPPAVEPWTEGQRSTYETAWRAWRDLDRDIKDAITRYAKRETLDRATVERTVRARVEGRPDEASDDG</sequence>
<gene>
    <name evidence="2" type="ORF">HA039_03495</name>
</gene>
<feature type="coiled-coil region" evidence="1">
    <location>
        <begin position="1"/>
        <end position="28"/>
    </location>
</feature>
<keyword evidence="3" id="KW-1185">Reference proteome</keyword>
<protein>
    <submittedName>
        <fullName evidence="2">Uncharacterized protein</fullName>
    </submittedName>
</protein>
<dbReference type="RefSeq" id="WP_167023590.1">
    <property type="nucleotide sequence ID" value="NZ_CP050177.1"/>
</dbReference>
<dbReference type="KEGG" id="slia:HA039_03495"/>
<accession>A0A6G9GTF6</accession>
<dbReference type="EMBL" id="CP050177">
    <property type="protein sequence ID" value="QIQ01484.1"/>
    <property type="molecule type" value="Genomic_DNA"/>
</dbReference>
<evidence type="ECO:0000256" key="1">
    <source>
        <dbReference type="SAM" id="Coils"/>
    </source>
</evidence>
<evidence type="ECO:0000313" key="3">
    <source>
        <dbReference type="Proteomes" id="UP000501179"/>
    </source>
</evidence>
<name>A0A6G9GTF6_9ACTN</name>
<dbReference type="AlphaFoldDB" id="A0A6G9GTF6"/>
<dbReference type="Proteomes" id="UP000501179">
    <property type="component" value="Chromosome"/>
</dbReference>
<proteinExistence type="predicted"/>